<dbReference type="InterPro" id="IPR002913">
    <property type="entry name" value="START_lipid-bd_dom"/>
</dbReference>
<proteinExistence type="predicted"/>
<evidence type="ECO:0000313" key="4">
    <source>
        <dbReference type="EMBL" id="JAC80443.1"/>
    </source>
</evidence>
<dbReference type="InterPro" id="IPR001849">
    <property type="entry name" value="PH_domain"/>
</dbReference>
<dbReference type="PROSITE" id="PS50003">
    <property type="entry name" value="PH_DOMAIN"/>
    <property type="match status" value="1"/>
</dbReference>
<reference evidence="4" key="1">
    <citation type="submission" date="2014-05" db="EMBL/GenBank/DDBJ databases">
        <title>The transcriptome of the halophilic microalga Tetraselmis sp. GSL018 isolated from the Great Salt Lake, Utah.</title>
        <authorList>
            <person name="Jinkerson R.E."/>
            <person name="D'Adamo S."/>
            <person name="Posewitz M.C."/>
        </authorList>
    </citation>
    <scope>NUCLEOTIDE SEQUENCE</scope>
    <source>
        <strain evidence="4">GSL018</strain>
    </source>
</reference>
<sequence length="731" mass="81844">MSRRGEDQDARRLQPLVEGEVYRGGDVVSQMINVRYMQLFEDCIMQFKTKQHRAEGKTGKTFFLDGTCTVSVVYEEDMMLRPKGTSTISALVMSSYEKKHLHVFTIRWIMSHQHYRSTDHLILGFSNASEAVKWRDAIQRCIEKLPAKKTPRDGGDARSTDTSYIDRQMSIDSNAASASGLYTASSRDSSPLGQKQSAASKQTPAVDEKGECESGINPEWLENAAWPSKWVSESFYNGITVYREEEEDGGAYMCHTVIRASPLEVFEAVQKFEVGFNSALTNITVLETFKSDNTQIIHCNINAKGWLVPFFGPRDLVMQRSWRVEDDGTHVVTLNSVEHPLCPPPKPKSGLSWFTSPVRAQVIAAGFTIAPLKPNFLPPDVDPVNSPESLLTIVMRVDVGGCISWFGSAARWLENMWMWPMVSSLAGVRDRMEQRRFVGTCLLLDADGQLSQQPSGESQRAENQHGASASRPSVDLHQRRASLAVEAPLGPVKYSADLVMDRKYWNYPGAADYKVRGKNYLMDRKKVLSREPMFKLHSLFLLKLDKPMEDMARFLLPPSAPGFTFVVNIMIPGNDHLVVFWRSNKRTTEDDDDDGPATPFNTSLARFLFGDGPTFDAQRNNTFKLIPNVVEGSWVIKQSVGATPVLLGNKLRQVYHKGPNYFEVDIDIASSRAARSVVGLVASTTKTVVVNLGILMEGHKEDELPERLLGTVQLNKIDMDKATRLTTQQLD</sequence>
<feature type="non-terminal residue" evidence="4">
    <location>
        <position position="731"/>
    </location>
</feature>
<dbReference type="PANTHER" id="PTHR12136">
    <property type="entry name" value="ENHANCED DISEASE RESISTANCE-RELATED"/>
    <property type="match status" value="1"/>
</dbReference>
<dbReference type="GO" id="GO:0008289">
    <property type="term" value="F:lipid binding"/>
    <property type="evidence" value="ECO:0007669"/>
    <property type="project" value="InterPro"/>
</dbReference>
<feature type="region of interest" description="Disordered" evidence="1">
    <location>
        <begin position="450"/>
        <end position="475"/>
    </location>
</feature>
<organism evidence="4">
    <name type="scientific">Tetraselmis sp. GSL018</name>
    <dbReference type="NCBI Taxonomy" id="582737"/>
    <lineage>
        <taxon>Eukaryota</taxon>
        <taxon>Viridiplantae</taxon>
        <taxon>Chlorophyta</taxon>
        <taxon>core chlorophytes</taxon>
        <taxon>Chlorodendrophyceae</taxon>
        <taxon>Chlorodendrales</taxon>
        <taxon>Chlorodendraceae</taxon>
        <taxon>Tetraselmis</taxon>
    </lineage>
</organism>
<feature type="compositionally biased region" description="Polar residues" evidence="1">
    <location>
        <begin position="182"/>
        <end position="203"/>
    </location>
</feature>
<dbReference type="PANTHER" id="PTHR12136:SF41">
    <property type="entry name" value="PLECKSTRIN HOMOLOGY (PH) AND LIPID-BINDING START DOMAINS-CONTAINING PROTEIN"/>
    <property type="match status" value="1"/>
</dbReference>
<dbReference type="InterPro" id="IPR023393">
    <property type="entry name" value="START-like_dom_sf"/>
</dbReference>
<feature type="domain" description="START" evidence="3">
    <location>
        <begin position="222"/>
        <end position="413"/>
    </location>
</feature>
<gene>
    <name evidence="4" type="ORF">TSPGSL018_10266</name>
</gene>
<dbReference type="EMBL" id="GBEZ01004802">
    <property type="protein sequence ID" value="JAC80443.1"/>
    <property type="molecule type" value="Transcribed_RNA"/>
</dbReference>
<feature type="region of interest" description="Disordered" evidence="1">
    <location>
        <begin position="182"/>
        <end position="214"/>
    </location>
</feature>
<protein>
    <submittedName>
        <fullName evidence="4">Duf1336-domain-containing protein</fullName>
    </submittedName>
</protein>
<evidence type="ECO:0000259" key="2">
    <source>
        <dbReference type="PROSITE" id="PS50003"/>
    </source>
</evidence>
<dbReference type="SMART" id="SM00233">
    <property type="entry name" value="PH"/>
    <property type="match status" value="1"/>
</dbReference>
<accession>A0A061S864</accession>
<name>A0A061S864_9CHLO</name>
<dbReference type="InterPro" id="IPR045096">
    <property type="entry name" value="EDR2-like"/>
</dbReference>
<dbReference type="AlphaFoldDB" id="A0A061S864"/>
<dbReference type="Gene3D" id="3.30.530.20">
    <property type="match status" value="1"/>
</dbReference>
<dbReference type="SUPFAM" id="SSF55961">
    <property type="entry name" value="Bet v1-like"/>
    <property type="match status" value="1"/>
</dbReference>
<dbReference type="Pfam" id="PF01852">
    <property type="entry name" value="START"/>
    <property type="match status" value="1"/>
</dbReference>
<dbReference type="SUPFAM" id="SSF50729">
    <property type="entry name" value="PH domain-like"/>
    <property type="match status" value="1"/>
</dbReference>
<feature type="domain" description="PH" evidence="2">
    <location>
        <begin position="14"/>
        <end position="143"/>
    </location>
</feature>
<dbReference type="PROSITE" id="PS50848">
    <property type="entry name" value="START"/>
    <property type="match status" value="1"/>
</dbReference>
<dbReference type="InterPro" id="IPR009769">
    <property type="entry name" value="EDR2_C"/>
</dbReference>
<dbReference type="Pfam" id="PF07059">
    <property type="entry name" value="EDR2_C"/>
    <property type="match status" value="1"/>
</dbReference>
<evidence type="ECO:0000259" key="3">
    <source>
        <dbReference type="PROSITE" id="PS50848"/>
    </source>
</evidence>
<dbReference type="CDD" id="cd00177">
    <property type="entry name" value="START"/>
    <property type="match status" value="1"/>
</dbReference>
<evidence type="ECO:0000256" key="1">
    <source>
        <dbReference type="SAM" id="MobiDB-lite"/>
    </source>
</evidence>